<evidence type="ECO:0000313" key="2">
    <source>
        <dbReference type="Proteomes" id="UP001500151"/>
    </source>
</evidence>
<protein>
    <submittedName>
        <fullName evidence="1">Uncharacterized protein</fullName>
    </submittedName>
</protein>
<dbReference type="EMBL" id="BAAASJ010000033">
    <property type="protein sequence ID" value="GAA2637033.1"/>
    <property type="molecule type" value="Genomic_DNA"/>
</dbReference>
<comment type="caution">
    <text evidence="1">The sequence shown here is derived from an EMBL/GenBank/DDBJ whole genome shotgun (WGS) entry which is preliminary data.</text>
</comment>
<keyword evidence="2" id="KW-1185">Reference proteome</keyword>
<evidence type="ECO:0000313" key="1">
    <source>
        <dbReference type="EMBL" id="GAA2637033.1"/>
    </source>
</evidence>
<sequence length="76" mass="7729">MDVGVDAAVASDADLGVLPVSAAVPVVRLSSAEVSAEDPAMSPFSVVLSFPAPSHAPETEFVTVPPCRTFNSNCPT</sequence>
<accession>A0ABP6D6E7</accession>
<organism evidence="1 2">
    <name type="scientific">Streptomyces vastus</name>
    <dbReference type="NCBI Taxonomy" id="285451"/>
    <lineage>
        <taxon>Bacteria</taxon>
        <taxon>Bacillati</taxon>
        <taxon>Actinomycetota</taxon>
        <taxon>Actinomycetes</taxon>
        <taxon>Kitasatosporales</taxon>
        <taxon>Streptomycetaceae</taxon>
        <taxon>Streptomyces</taxon>
    </lineage>
</organism>
<reference evidence="2" key="1">
    <citation type="journal article" date="2019" name="Int. J. Syst. Evol. Microbiol.">
        <title>The Global Catalogue of Microorganisms (GCM) 10K type strain sequencing project: providing services to taxonomists for standard genome sequencing and annotation.</title>
        <authorList>
            <consortium name="The Broad Institute Genomics Platform"/>
            <consortium name="The Broad Institute Genome Sequencing Center for Infectious Disease"/>
            <person name="Wu L."/>
            <person name="Ma J."/>
        </authorList>
    </citation>
    <scope>NUCLEOTIDE SEQUENCE [LARGE SCALE GENOMIC DNA]</scope>
    <source>
        <strain evidence="2">JCM 4524</strain>
    </source>
</reference>
<gene>
    <name evidence="1" type="ORF">GCM10010307_34300</name>
</gene>
<name>A0ABP6D6E7_9ACTN</name>
<proteinExistence type="predicted"/>
<dbReference type="Proteomes" id="UP001500151">
    <property type="component" value="Unassembled WGS sequence"/>
</dbReference>